<comment type="catalytic activity">
    <reaction evidence="8">
        <text>L-threonyl-[protein] + ATP = O-phospho-L-threonyl-[protein] + ADP + H(+)</text>
        <dbReference type="Rhea" id="RHEA:46608"/>
        <dbReference type="Rhea" id="RHEA-COMP:11060"/>
        <dbReference type="Rhea" id="RHEA-COMP:11605"/>
        <dbReference type="ChEBI" id="CHEBI:15378"/>
        <dbReference type="ChEBI" id="CHEBI:30013"/>
        <dbReference type="ChEBI" id="CHEBI:30616"/>
        <dbReference type="ChEBI" id="CHEBI:61977"/>
        <dbReference type="ChEBI" id="CHEBI:456216"/>
        <dbReference type="EC" id="2.7.11.22"/>
    </reaction>
</comment>
<evidence type="ECO:0000256" key="6">
    <source>
        <dbReference type="ARBA" id="ARBA00022777"/>
    </source>
</evidence>
<dbReference type="GO" id="GO:0005524">
    <property type="term" value="F:ATP binding"/>
    <property type="evidence" value="ECO:0007669"/>
    <property type="project" value="UniProtKB-UniRule"/>
</dbReference>
<feature type="compositionally biased region" description="Basic and acidic residues" evidence="11">
    <location>
        <begin position="324"/>
        <end position="346"/>
    </location>
</feature>
<dbReference type="PANTHER" id="PTHR24056:SF546">
    <property type="entry name" value="CYCLIN-DEPENDENT KINASE 12"/>
    <property type="match status" value="1"/>
</dbReference>
<dbReference type="EMBL" id="NESQ01000110">
    <property type="protein sequence ID" value="PUU78681.1"/>
    <property type="molecule type" value="Genomic_DNA"/>
</dbReference>
<dbReference type="GO" id="GO:0004693">
    <property type="term" value="F:cyclin-dependent protein serine/threonine kinase activity"/>
    <property type="evidence" value="ECO:0007669"/>
    <property type="project" value="UniProtKB-EC"/>
</dbReference>
<dbReference type="Pfam" id="PF00069">
    <property type="entry name" value="Pkinase"/>
    <property type="match status" value="1"/>
</dbReference>
<dbReference type="CDD" id="cd07840">
    <property type="entry name" value="STKc_CDK9_like"/>
    <property type="match status" value="1"/>
</dbReference>
<proteinExistence type="inferred from homology"/>
<keyword evidence="3" id="KW-0723">Serine/threonine-protein kinase</keyword>
<feature type="compositionally biased region" description="Basic and acidic residues" evidence="11">
    <location>
        <begin position="7"/>
        <end position="27"/>
    </location>
</feature>
<feature type="compositionally biased region" description="Basic and acidic residues" evidence="11">
    <location>
        <begin position="683"/>
        <end position="693"/>
    </location>
</feature>
<dbReference type="AlphaFoldDB" id="A0A2T6ZT72"/>
<dbReference type="InterPro" id="IPR011009">
    <property type="entry name" value="Kinase-like_dom_sf"/>
</dbReference>
<evidence type="ECO:0000256" key="10">
    <source>
        <dbReference type="PROSITE-ProRule" id="PRU10141"/>
    </source>
</evidence>
<feature type="region of interest" description="Disordered" evidence="11">
    <location>
        <begin position="1"/>
        <end position="734"/>
    </location>
</feature>
<protein>
    <recommendedName>
        <fullName evidence="2">cyclin-dependent kinase</fullName>
        <ecNumber evidence="2">2.7.11.22</ecNumber>
    </recommendedName>
</protein>
<name>A0A2T6ZT72_TUBBO</name>
<evidence type="ECO:0000256" key="8">
    <source>
        <dbReference type="ARBA" id="ARBA00047811"/>
    </source>
</evidence>
<evidence type="ECO:0000256" key="4">
    <source>
        <dbReference type="ARBA" id="ARBA00022679"/>
    </source>
</evidence>
<dbReference type="InterPro" id="IPR008271">
    <property type="entry name" value="Ser/Thr_kinase_AS"/>
</dbReference>
<keyword evidence="4" id="KW-0808">Transferase</keyword>
<feature type="domain" description="Protein kinase" evidence="12">
    <location>
        <begin position="735"/>
        <end position="1021"/>
    </location>
</feature>
<keyword evidence="14" id="KW-1185">Reference proteome</keyword>
<keyword evidence="5 10" id="KW-0547">Nucleotide-binding</keyword>
<reference evidence="13 14" key="1">
    <citation type="submission" date="2017-04" db="EMBL/GenBank/DDBJ databases">
        <title>Draft genome sequence of Tuber borchii Vittad., a whitish edible truffle.</title>
        <authorList>
            <consortium name="DOE Joint Genome Institute"/>
            <person name="Murat C."/>
            <person name="Kuo A."/>
            <person name="Barry K.W."/>
            <person name="Clum A."/>
            <person name="Dockter R.B."/>
            <person name="Fauchery L."/>
            <person name="Iotti M."/>
            <person name="Kohler A."/>
            <person name="Labutti K."/>
            <person name="Lindquist E.A."/>
            <person name="Lipzen A."/>
            <person name="Ohm R.A."/>
            <person name="Wang M."/>
            <person name="Grigoriev I.V."/>
            <person name="Zambonelli A."/>
            <person name="Martin F.M."/>
        </authorList>
    </citation>
    <scope>NUCLEOTIDE SEQUENCE [LARGE SCALE GENOMIC DNA]</scope>
    <source>
        <strain evidence="13 14">Tbo3840</strain>
    </source>
</reference>
<dbReference type="SUPFAM" id="SSF56112">
    <property type="entry name" value="Protein kinase-like (PK-like)"/>
    <property type="match status" value="1"/>
</dbReference>
<dbReference type="InterPro" id="IPR050108">
    <property type="entry name" value="CDK"/>
</dbReference>
<dbReference type="InterPro" id="IPR017441">
    <property type="entry name" value="Protein_kinase_ATP_BS"/>
</dbReference>
<comment type="catalytic activity">
    <reaction evidence="9">
        <text>L-seryl-[protein] + ATP = O-phospho-L-seryl-[protein] + ADP + H(+)</text>
        <dbReference type="Rhea" id="RHEA:17989"/>
        <dbReference type="Rhea" id="RHEA-COMP:9863"/>
        <dbReference type="Rhea" id="RHEA-COMP:11604"/>
        <dbReference type="ChEBI" id="CHEBI:15378"/>
        <dbReference type="ChEBI" id="CHEBI:29999"/>
        <dbReference type="ChEBI" id="CHEBI:30616"/>
        <dbReference type="ChEBI" id="CHEBI:83421"/>
        <dbReference type="ChEBI" id="CHEBI:456216"/>
        <dbReference type="EC" id="2.7.11.22"/>
    </reaction>
</comment>
<evidence type="ECO:0000256" key="11">
    <source>
        <dbReference type="SAM" id="MobiDB-lite"/>
    </source>
</evidence>
<feature type="compositionally biased region" description="Basic residues" evidence="11">
    <location>
        <begin position="121"/>
        <end position="171"/>
    </location>
</feature>
<feature type="compositionally biased region" description="Basic and acidic residues" evidence="11">
    <location>
        <begin position="542"/>
        <end position="567"/>
    </location>
</feature>
<feature type="compositionally biased region" description="Low complexity" evidence="11">
    <location>
        <begin position="625"/>
        <end position="637"/>
    </location>
</feature>
<organism evidence="13 14">
    <name type="scientific">Tuber borchii</name>
    <name type="common">White truffle</name>
    <dbReference type="NCBI Taxonomy" id="42251"/>
    <lineage>
        <taxon>Eukaryota</taxon>
        <taxon>Fungi</taxon>
        <taxon>Dikarya</taxon>
        <taxon>Ascomycota</taxon>
        <taxon>Pezizomycotina</taxon>
        <taxon>Pezizomycetes</taxon>
        <taxon>Pezizales</taxon>
        <taxon>Tuberaceae</taxon>
        <taxon>Tuber</taxon>
    </lineage>
</organism>
<dbReference type="FunFam" id="1.10.510.10:FF:000440">
    <property type="entry name" value="Serine/threonine-protein kinase bur1"/>
    <property type="match status" value="1"/>
</dbReference>
<dbReference type="PROSITE" id="PS50011">
    <property type="entry name" value="PROTEIN_KINASE_DOM"/>
    <property type="match status" value="1"/>
</dbReference>
<keyword evidence="7 10" id="KW-0067">ATP-binding</keyword>
<dbReference type="PROSITE" id="PS00108">
    <property type="entry name" value="PROTEIN_KINASE_ST"/>
    <property type="match status" value="1"/>
</dbReference>
<feature type="compositionally biased region" description="Basic and acidic residues" evidence="11">
    <location>
        <begin position="1058"/>
        <end position="1082"/>
    </location>
</feature>
<dbReference type="GO" id="GO:0008024">
    <property type="term" value="C:cyclin/CDK positive transcription elongation factor complex"/>
    <property type="evidence" value="ECO:0007669"/>
    <property type="project" value="TreeGrafter"/>
</dbReference>
<dbReference type="Proteomes" id="UP000244722">
    <property type="component" value="Unassembled WGS sequence"/>
</dbReference>
<dbReference type="Gene3D" id="3.30.200.20">
    <property type="entry name" value="Phosphorylase Kinase, domain 1"/>
    <property type="match status" value="1"/>
</dbReference>
<dbReference type="Gene3D" id="1.10.510.10">
    <property type="entry name" value="Transferase(Phosphotransferase) domain 1"/>
    <property type="match status" value="1"/>
</dbReference>
<evidence type="ECO:0000256" key="7">
    <source>
        <dbReference type="ARBA" id="ARBA00022840"/>
    </source>
</evidence>
<evidence type="ECO:0000256" key="2">
    <source>
        <dbReference type="ARBA" id="ARBA00012425"/>
    </source>
</evidence>
<dbReference type="GO" id="GO:0008353">
    <property type="term" value="F:RNA polymerase II CTD heptapeptide repeat kinase activity"/>
    <property type="evidence" value="ECO:0007669"/>
    <property type="project" value="TreeGrafter"/>
</dbReference>
<evidence type="ECO:0000256" key="9">
    <source>
        <dbReference type="ARBA" id="ARBA00048367"/>
    </source>
</evidence>
<feature type="compositionally biased region" description="Basic residues" evidence="11">
    <location>
        <begin position="488"/>
        <end position="501"/>
    </location>
</feature>
<evidence type="ECO:0000256" key="3">
    <source>
        <dbReference type="ARBA" id="ARBA00022527"/>
    </source>
</evidence>
<accession>A0A2T6ZT72</accession>
<feature type="compositionally biased region" description="Polar residues" evidence="11">
    <location>
        <begin position="570"/>
        <end position="586"/>
    </location>
</feature>
<sequence length="1122" mass="126226">MSKSVNSHRDNTRDIWRPNMGEAERGRGRPRSQSRERRHSPPAGPMKRRQGGDRDFRSPDRGSRPFNKPPPLSRRRSRERSRSGDGRRSSRYGSISPRRPPRNEKAGGRHAGGGSSESRNSNRHKRHRPSGSPIKRRRSRSPGHSTNRHSSKKTRRPRSPSRSRSVARRGKRDGSASPRPLYSPPPRKHKLPNRGPDNRDRSMSSSPRRSPRDFRYRSPIHRSIRGSPLPSSRRHSPPPPLRGRSVSPMPPPPPRGRRFRRNSRSPPPTGRGRRQFSPQRSPQRHLNRSPKFRSPSRPQSPLEKRQSATPPPILDHSPRPKASYPHDSHAGELEEHRKVVDSKPDDQSSVSNNDSRGGIVSAPDQPGHNAPEGQDPLGESSKTLPPEQNAQQLAPPTAPQINDGPYVNPERQKNILADDAPGFGRGRRFSRERPAGPSRGGYHYQDGPPHGSRRGSQHSDYHAPFSGRGSRQGQFSPERRQSFEERRSGRRFGGRGHRGRGRGGGGGGGGLHDDGGVGRGRNRFDSHEQQPPTHPRQSRPTTPEDSRRPGSKSQDEPREAHHEKEGDNGNLPNSRNSSATREPSSQADHEMPPPSWPASKSSPEPPLQDSRPFKLISGGPNANRGSASTSESKGGSSFRPFALHPPKNRRPPSGAPGASREQPTGGQPRGSGVNNIPLGKNVEALKKSAKREAPLPSTLSTNDYREKGKAPQVPETPKAHTVVRPQPPPPKESIYTRLSMVGEGTYGKVYKASNSVTKELVALKRIRMESERDGFPITAVREMKLLQALKQDNVVSLLEMMVEKSDFYMVFEYMDHDLTGILNHPTFRLELCHIKHLAKQFFEGLEYLHHRGVLHRDIKGSNILLNNDGQLKIADFGLARFYTKASKKQLDYTNRIITLWYRPPEILLGATAYGPAVDIWSAACVFVELFTRQPVFTGKTEIDQLDTIYNVMGTPSEKIWPGLKEMPWYGLLRTPARRRPKFQERYSNLLPDTAMELATQMLQYDPDKRPSAEEILKHQYFSEEPAPAPPLGLRDLKGDWHEYESKIERRREREINEKKKRALHEVDRRKWKEAQAEKKRLAQQEYNPERPISTTASKRKREDGDIEPPGSSGSVKKREVGS</sequence>
<feature type="compositionally biased region" description="Basic and acidic residues" evidence="11">
    <location>
        <begin position="50"/>
        <end position="63"/>
    </location>
</feature>
<evidence type="ECO:0000313" key="14">
    <source>
        <dbReference type="Proteomes" id="UP000244722"/>
    </source>
</evidence>
<feature type="compositionally biased region" description="Basic residues" evidence="11">
    <location>
        <begin position="282"/>
        <end position="291"/>
    </location>
</feature>
<evidence type="ECO:0000256" key="1">
    <source>
        <dbReference type="ARBA" id="ARBA00006485"/>
    </source>
</evidence>
<evidence type="ECO:0000313" key="13">
    <source>
        <dbReference type="EMBL" id="PUU78681.1"/>
    </source>
</evidence>
<dbReference type="PROSITE" id="PS00107">
    <property type="entry name" value="PROTEIN_KINASE_ATP"/>
    <property type="match status" value="1"/>
</dbReference>
<keyword evidence="6" id="KW-0418">Kinase</keyword>
<comment type="caution">
    <text evidence="13">The sequence shown here is derived from an EMBL/GenBank/DDBJ whole genome shotgun (WGS) entry which is preliminary data.</text>
</comment>
<feature type="compositionally biased region" description="Polar residues" evidence="11">
    <location>
        <begin position="380"/>
        <end position="394"/>
    </location>
</feature>
<comment type="similarity">
    <text evidence="1">Belongs to the protein kinase superfamily. CMGC Ser/Thr protein kinase family. CDC2/CDKX subfamily.</text>
</comment>
<dbReference type="FunFam" id="3.30.200.20:FF:000270">
    <property type="entry name" value="Serine/threonine-protein kinase bur1"/>
    <property type="match status" value="1"/>
</dbReference>
<dbReference type="InterPro" id="IPR000719">
    <property type="entry name" value="Prot_kinase_dom"/>
</dbReference>
<dbReference type="SMART" id="SM00220">
    <property type="entry name" value="S_TKc"/>
    <property type="match status" value="1"/>
</dbReference>
<dbReference type="OrthoDB" id="204883at2759"/>
<dbReference type="GO" id="GO:0030332">
    <property type="term" value="F:cyclin binding"/>
    <property type="evidence" value="ECO:0007669"/>
    <property type="project" value="TreeGrafter"/>
</dbReference>
<evidence type="ECO:0000256" key="5">
    <source>
        <dbReference type="ARBA" id="ARBA00022741"/>
    </source>
</evidence>
<feature type="compositionally biased region" description="Basic residues" evidence="11">
    <location>
        <begin position="28"/>
        <end position="40"/>
    </location>
</feature>
<dbReference type="PANTHER" id="PTHR24056">
    <property type="entry name" value="CELL DIVISION PROTEIN KINASE"/>
    <property type="match status" value="1"/>
</dbReference>
<dbReference type="GO" id="GO:0032968">
    <property type="term" value="P:positive regulation of transcription elongation by RNA polymerase II"/>
    <property type="evidence" value="ECO:0007669"/>
    <property type="project" value="TreeGrafter"/>
</dbReference>
<dbReference type="STRING" id="42251.A0A2T6ZT72"/>
<evidence type="ECO:0000259" key="12">
    <source>
        <dbReference type="PROSITE" id="PS50011"/>
    </source>
</evidence>
<feature type="region of interest" description="Disordered" evidence="11">
    <location>
        <begin position="1058"/>
        <end position="1122"/>
    </location>
</feature>
<dbReference type="EC" id="2.7.11.22" evidence="2"/>
<gene>
    <name evidence="13" type="ORF">B9Z19DRAFT_1126302</name>
</gene>
<feature type="compositionally biased region" description="Basic and acidic residues" evidence="11">
    <location>
        <begin position="511"/>
        <end position="528"/>
    </location>
</feature>
<feature type="compositionally biased region" description="Basic and acidic residues" evidence="11">
    <location>
        <begin position="477"/>
        <end position="487"/>
    </location>
</feature>
<feature type="binding site" evidence="10">
    <location>
        <position position="764"/>
    </location>
    <ligand>
        <name>ATP</name>
        <dbReference type="ChEBI" id="CHEBI:30616"/>
    </ligand>
</feature>